<sequence length="143" mass="16002">MPKAVSQRNSSPLRAAVSASIPENSPSCATEHPVDLEHVRQAQRGLLSVEKAQRMAEFFALLGDANRLRIVSALAQQELCVCDLAAVVKMSESAVSHQLRSLRSLRLVSYRKQGRNVFYYLKDSHVLNLYREVAEHLDEPEDS</sequence>
<dbReference type="PANTHER" id="PTHR43132:SF6">
    <property type="entry name" value="HTH-TYPE TRANSCRIPTIONAL REPRESSOR CZRA"/>
    <property type="match status" value="1"/>
</dbReference>
<dbReference type="SUPFAM" id="SSF46785">
    <property type="entry name" value="Winged helix' DNA-binding domain"/>
    <property type="match status" value="1"/>
</dbReference>
<dbReference type="AlphaFoldDB" id="A0A6M8BAR8"/>
<dbReference type="SMART" id="SM00418">
    <property type="entry name" value="HTH_ARSR"/>
    <property type="match status" value="1"/>
</dbReference>
<protein>
    <submittedName>
        <fullName evidence="6">Helix-turn-helix transcriptional regulator</fullName>
    </submittedName>
</protein>
<dbReference type="Proteomes" id="UP000505210">
    <property type="component" value="Chromosome"/>
</dbReference>
<dbReference type="Gene3D" id="1.10.10.10">
    <property type="entry name" value="Winged helix-like DNA-binding domain superfamily/Winged helix DNA-binding domain"/>
    <property type="match status" value="1"/>
</dbReference>
<accession>A0A6M8BAR8</accession>
<feature type="compositionally biased region" description="Polar residues" evidence="4">
    <location>
        <begin position="1"/>
        <end position="12"/>
    </location>
</feature>
<name>A0A6M8BAR8_9CYAN</name>
<dbReference type="NCBIfam" id="NF033788">
    <property type="entry name" value="HTH_metalloreg"/>
    <property type="match status" value="1"/>
</dbReference>
<keyword evidence="3" id="KW-0804">Transcription</keyword>
<evidence type="ECO:0000256" key="4">
    <source>
        <dbReference type="SAM" id="MobiDB-lite"/>
    </source>
</evidence>
<reference evidence="6 7" key="1">
    <citation type="submission" date="2020-05" db="EMBL/GenBank/DDBJ databases">
        <title>Complete genome sequence of of a novel Thermoleptolyngbya strain isolated from hot springs of Ganzi, Sichuan China.</title>
        <authorList>
            <person name="Tang J."/>
            <person name="Daroch M."/>
            <person name="Li L."/>
            <person name="Waleron K."/>
            <person name="Waleron M."/>
            <person name="Waleron M."/>
        </authorList>
    </citation>
    <scope>NUCLEOTIDE SEQUENCE [LARGE SCALE GENOMIC DNA]</scope>
    <source>
        <strain evidence="6 7">PKUAC-SCTA183</strain>
    </source>
</reference>
<feature type="domain" description="HTH arsR-type" evidence="5">
    <location>
        <begin position="47"/>
        <end position="141"/>
    </location>
</feature>
<dbReference type="PROSITE" id="PS50987">
    <property type="entry name" value="HTH_ARSR_2"/>
    <property type="match status" value="1"/>
</dbReference>
<dbReference type="InterPro" id="IPR001845">
    <property type="entry name" value="HTH_ArsR_DNA-bd_dom"/>
</dbReference>
<evidence type="ECO:0000313" key="7">
    <source>
        <dbReference type="Proteomes" id="UP000505210"/>
    </source>
</evidence>
<gene>
    <name evidence="6" type="ORF">HPC62_13845</name>
</gene>
<organism evidence="6 7">
    <name type="scientific">Thermoleptolyngbya sichuanensis A183</name>
    <dbReference type="NCBI Taxonomy" id="2737172"/>
    <lineage>
        <taxon>Bacteria</taxon>
        <taxon>Bacillati</taxon>
        <taxon>Cyanobacteriota</taxon>
        <taxon>Cyanophyceae</taxon>
        <taxon>Oculatellales</taxon>
        <taxon>Oculatellaceae</taxon>
        <taxon>Thermoleptolyngbya</taxon>
        <taxon>Thermoleptolyngbya sichuanensis</taxon>
    </lineage>
</organism>
<evidence type="ECO:0000256" key="3">
    <source>
        <dbReference type="ARBA" id="ARBA00023163"/>
    </source>
</evidence>
<keyword evidence="2" id="KW-0238">DNA-binding</keyword>
<keyword evidence="7" id="KW-1185">Reference proteome</keyword>
<dbReference type="PROSITE" id="PS00846">
    <property type="entry name" value="HTH_ARSR_1"/>
    <property type="match status" value="1"/>
</dbReference>
<dbReference type="InterPro" id="IPR036388">
    <property type="entry name" value="WH-like_DNA-bd_sf"/>
</dbReference>
<dbReference type="InterPro" id="IPR011991">
    <property type="entry name" value="ArsR-like_HTH"/>
</dbReference>
<dbReference type="CDD" id="cd00090">
    <property type="entry name" value="HTH_ARSR"/>
    <property type="match status" value="1"/>
</dbReference>
<dbReference type="RefSeq" id="WP_172356580.1">
    <property type="nucleotide sequence ID" value="NZ_CP053661.1"/>
</dbReference>
<dbReference type="GO" id="GO:0003677">
    <property type="term" value="F:DNA binding"/>
    <property type="evidence" value="ECO:0007669"/>
    <property type="project" value="UniProtKB-KW"/>
</dbReference>
<dbReference type="Pfam" id="PF01022">
    <property type="entry name" value="HTH_5"/>
    <property type="match status" value="1"/>
</dbReference>
<keyword evidence="1" id="KW-0805">Transcription regulation</keyword>
<feature type="region of interest" description="Disordered" evidence="4">
    <location>
        <begin position="1"/>
        <end position="27"/>
    </location>
</feature>
<dbReference type="PRINTS" id="PR00778">
    <property type="entry name" value="HTHARSR"/>
</dbReference>
<dbReference type="GO" id="GO:0003700">
    <property type="term" value="F:DNA-binding transcription factor activity"/>
    <property type="evidence" value="ECO:0007669"/>
    <property type="project" value="InterPro"/>
</dbReference>
<dbReference type="InterPro" id="IPR036390">
    <property type="entry name" value="WH_DNA-bd_sf"/>
</dbReference>
<dbReference type="PANTHER" id="PTHR43132">
    <property type="entry name" value="ARSENICAL RESISTANCE OPERON REPRESSOR ARSR-RELATED"/>
    <property type="match status" value="1"/>
</dbReference>
<evidence type="ECO:0000256" key="2">
    <source>
        <dbReference type="ARBA" id="ARBA00023125"/>
    </source>
</evidence>
<evidence type="ECO:0000256" key="1">
    <source>
        <dbReference type="ARBA" id="ARBA00023015"/>
    </source>
</evidence>
<dbReference type="InterPro" id="IPR018334">
    <property type="entry name" value="ArsR_HTH"/>
</dbReference>
<proteinExistence type="predicted"/>
<evidence type="ECO:0000313" key="6">
    <source>
        <dbReference type="EMBL" id="QKD83132.1"/>
    </source>
</evidence>
<dbReference type="InterPro" id="IPR051011">
    <property type="entry name" value="Metal_resp_trans_reg"/>
</dbReference>
<dbReference type="EMBL" id="CP053661">
    <property type="protein sequence ID" value="QKD83132.1"/>
    <property type="molecule type" value="Genomic_DNA"/>
</dbReference>
<evidence type="ECO:0000259" key="5">
    <source>
        <dbReference type="PROSITE" id="PS50987"/>
    </source>
</evidence>
<dbReference type="KEGG" id="theu:HPC62_13845"/>